<proteinExistence type="predicted"/>
<gene>
    <name evidence="3" type="ORF">DCC35_15135</name>
</gene>
<dbReference type="InterPro" id="IPR011250">
    <property type="entry name" value="OMP/PagP_B-barrel"/>
</dbReference>
<feature type="domain" description="Outer membrane protein beta-barrel" evidence="2">
    <location>
        <begin position="22"/>
        <end position="183"/>
    </location>
</feature>
<feature type="chain" id="PRO_5020485574" description="Outer membrane protein beta-barrel domain-containing protein" evidence="1">
    <location>
        <begin position="22"/>
        <end position="208"/>
    </location>
</feature>
<reference evidence="3 4" key="1">
    <citation type="submission" date="2018-04" db="EMBL/GenBank/DDBJ databases">
        <title>Complete genome uncultured novel isolate.</title>
        <authorList>
            <person name="Merlino G."/>
        </authorList>
    </citation>
    <scope>NUCLEOTIDE SEQUENCE [LARGE SCALE GENOMIC DNA]</scope>
    <source>
        <strain evidence="4">R1DC9</strain>
    </source>
</reference>
<organism evidence="3 4">
    <name type="scientific">Mangrovivirga cuniculi</name>
    <dbReference type="NCBI Taxonomy" id="2715131"/>
    <lineage>
        <taxon>Bacteria</taxon>
        <taxon>Pseudomonadati</taxon>
        <taxon>Bacteroidota</taxon>
        <taxon>Cytophagia</taxon>
        <taxon>Cytophagales</taxon>
        <taxon>Mangrovivirgaceae</taxon>
        <taxon>Mangrovivirga</taxon>
    </lineage>
</organism>
<dbReference type="Pfam" id="PF13568">
    <property type="entry name" value="OMP_b-brl_2"/>
    <property type="match status" value="1"/>
</dbReference>
<dbReference type="RefSeq" id="WP_137091577.1">
    <property type="nucleotide sequence ID" value="NZ_CP028923.1"/>
</dbReference>
<accession>A0A4D7K9H4</accession>
<dbReference type="OrthoDB" id="1121752at2"/>
<dbReference type="KEGG" id="fpf:DCC35_15135"/>
<evidence type="ECO:0000313" key="3">
    <source>
        <dbReference type="EMBL" id="QCK15978.1"/>
    </source>
</evidence>
<keyword evidence="1" id="KW-0732">Signal</keyword>
<evidence type="ECO:0000313" key="4">
    <source>
        <dbReference type="Proteomes" id="UP000298616"/>
    </source>
</evidence>
<dbReference type="AlphaFoldDB" id="A0A4D7K9H4"/>
<dbReference type="Proteomes" id="UP000298616">
    <property type="component" value="Chromosome"/>
</dbReference>
<keyword evidence="4" id="KW-1185">Reference proteome</keyword>
<dbReference type="InterPro" id="IPR025665">
    <property type="entry name" value="Beta-barrel_OMP_2"/>
</dbReference>
<sequence>MRLRLLLGSAFLIFMSLNSQAQEFGARIGGNFSRFNYSVEEINEDALSLFGFHIGATGIYPINDNVRINGSLLYSQKGERFKEDGGTLKEIVNYIHLPFAIEYSFGGDQLKPFLQAGPYFSFAASSKYKIDTPDFSGEVDNNIGNGENDDIAPMDFGLNIGGGVDVEKFRVGLNYEAGIANLIPNGWDSNETWKNSSFNINVSYFFNR</sequence>
<dbReference type="EMBL" id="CP028923">
    <property type="protein sequence ID" value="QCK15978.1"/>
    <property type="molecule type" value="Genomic_DNA"/>
</dbReference>
<evidence type="ECO:0000256" key="1">
    <source>
        <dbReference type="SAM" id="SignalP"/>
    </source>
</evidence>
<evidence type="ECO:0000259" key="2">
    <source>
        <dbReference type="Pfam" id="PF13568"/>
    </source>
</evidence>
<feature type="signal peptide" evidence="1">
    <location>
        <begin position="1"/>
        <end position="21"/>
    </location>
</feature>
<name>A0A4D7K9H4_9BACT</name>
<dbReference type="SUPFAM" id="SSF56925">
    <property type="entry name" value="OMPA-like"/>
    <property type="match status" value="1"/>
</dbReference>
<protein>
    <recommendedName>
        <fullName evidence="2">Outer membrane protein beta-barrel domain-containing protein</fullName>
    </recommendedName>
</protein>